<name>I1CCT5_RHIO9</name>
<dbReference type="Proteomes" id="UP000009138">
    <property type="component" value="Unassembled WGS sequence"/>
</dbReference>
<organism evidence="1 2">
    <name type="scientific">Rhizopus delemar (strain RA 99-880 / ATCC MYA-4621 / FGSC 9543 / NRRL 43880)</name>
    <name type="common">Mucormycosis agent</name>
    <name type="synonym">Rhizopus arrhizus var. delemar</name>
    <dbReference type="NCBI Taxonomy" id="246409"/>
    <lineage>
        <taxon>Eukaryota</taxon>
        <taxon>Fungi</taxon>
        <taxon>Fungi incertae sedis</taxon>
        <taxon>Mucoromycota</taxon>
        <taxon>Mucoromycotina</taxon>
        <taxon>Mucoromycetes</taxon>
        <taxon>Mucorales</taxon>
        <taxon>Mucorineae</taxon>
        <taxon>Rhizopodaceae</taxon>
        <taxon>Rhizopus</taxon>
    </lineage>
</organism>
<sequence length="190" mass="22040">MQIINGVDITYGRRIDILVVCDLETDNGIEMCSIEFKKSNVTEATLQQQQNKNLRINACILNNIHLFTENTDHQLIYFDFAGKSTYMIQLYRYENCIVGHKIGNFSLISSLVELEQLRKSVKNLYAWREFVVNLGNTLALSRVNQSYKYNMIEVSDYASTTPVRSPKRKVDPINVFFTPSNQSKRTKVYY</sequence>
<gene>
    <name evidence="1" type="ORF">RO3G_10976</name>
</gene>
<protein>
    <submittedName>
        <fullName evidence="1">Uncharacterized protein</fullName>
    </submittedName>
</protein>
<dbReference type="AlphaFoldDB" id="I1CCT5"/>
<dbReference type="OrthoDB" id="2240037at2759"/>
<dbReference type="EMBL" id="CH476739">
    <property type="protein sequence ID" value="EIE86265.1"/>
    <property type="molecule type" value="Genomic_DNA"/>
</dbReference>
<proteinExistence type="predicted"/>
<evidence type="ECO:0000313" key="1">
    <source>
        <dbReference type="EMBL" id="EIE86265.1"/>
    </source>
</evidence>
<dbReference type="OMA" id="SAYVAYH"/>
<accession>I1CCT5</accession>
<dbReference type="RefSeq" id="XP_067521661.1">
    <property type="nucleotide sequence ID" value="XM_067665560.1"/>
</dbReference>
<dbReference type="GeneID" id="93617941"/>
<dbReference type="VEuPathDB" id="FungiDB:RO3G_10976"/>
<evidence type="ECO:0000313" key="2">
    <source>
        <dbReference type="Proteomes" id="UP000009138"/>
    </source>
</evidence>
<reference evidence="1 2" key="1">
    <citation type="journal article" date="2009" name="PLoS Genet.">
        <title>Genomic analysis of the basal lineage fungus Rhizopus oryzae reveals a whole-genome duplication.</title>
        <authorList>
            <person name="Ma L.-J."/>
            <person name="Ibrahim A.S."/>
            <person name="Skory C."/>
            <person name="Grabherr M.G."/>
            <person name="Burger G."/>
            <person name="Butler M."/>
            <person name="Elias M."/>
            <person name="Idnurm A."/>
            <person name="Lang B.F."/>
            <person name="Sone T."/>
            <person name="Abe A."/>
            <person name="Calvo S.E."/>
            <person name="Corrochano L.M."/>
            <person name="Engels R."/>
            <person name="Fu J."/>
            <person name="Hansberg W."/>
            <person name="Kim J.-M."/>
            <person name="Kodira C.D."/>
            <person name="Koehrsen M.J."/>
            <person name="Liu B."/>
            <person name="Miranda-Saavedra D."/>
            <person name="O'Leary S."/>
            <person name="Ortiz-Castellanos L."/>
            <person name="Poulter R."/>
            <person name="Rodriguez-Romero J."/>
            <person name="Ruiz-Herrera J."/>
            <person name="Shen Y.-Q."/>
            <person name="Zeng Q."/>
            <person name="Galagan J."/>
            <person name="Birren B.W."/>
            <person name="Cuomo C.A."/>
            <person name="Wickes B.L."/>
        </authorList>
    </citation>
    <scope>NUCLEOTIDE SEQUENCE [LARGE SCALE GENOMIC DNA]</scope>
    <source>
        <strain evidence="2">RA 99-880 / ATCC MYA-4621 / FGSC 9543 / NRRL 43880</strain>
    </source>
</reference>
<dbReference type="InParanoid" id="I1CCT5"/>
<keyword evidence="2" id="KW-1185">Reference proteome</keyword>